<accession>A0A552UHN8</accession>
<dbReference type="EMBL" id="VJWA01000001">
    <property type="protein sequence ID" value="TRW17738.1"/>
    <property type="molecule type" value="Genomic_DNA"/>
</dbReference>
<gene>
    <name evidence="1" type="ORF">FMM06_06270</name>
</gene>
<dbReference type="OrthoDB" id="7463826at2"/>
<organism evidence="1 2">
    <name type="scientific">Glacieibacterium frigidum</name>
    <dbReference type="NCBI Taxonomy" id="2593303"/>
    <lineage>
        <taxon>Bacteria</taxon>
        <taxon>Pseudomonadati</taxon>
        <taxon>Pseudomonadota</taxon>
        <taxon>Alphaproteobacteria</taxon>
        <taxon>Sphingomonadales</taxon>
        <taxon>Sphingosinicellaceae</taxon>
        <taxon>Glacieibacterium</taxon>
    </lineage>
</organism>
<dbReference type="Proteomes" id="UP000317894">
    <property type="component" value="Unassembled WGS sequence"/>
</dbReference>
<dbReference type="SUPFAM" id="SSF52540">
    <property type="entry name" value="P-loop containing nucleoside triphosphate hydrolases"/>
    <property type="match status" value="1"/>
</dbReference>
<name>A0A552UHN8_9SPHN</name>
<sequence>MSDGNSNQGRAQLPVNPPSIELVILAAIFFDGIKGGVGKSWVARLFAYFLQLEMVQWAGVDGDPNNPHLFRFHPSNTTQTDATNDTGFDVVLDAMGGQRATSLLVDLPAGAGARLGSQMPALRAAASAENMRLIRVFVMEPTYDSPNQFKATGLVVDAQDTLVVLNNRFGRSDAFDFWRGTETRAEFLKSGGTEANIGKLDDKVVSYFEVNPMNLKLSFLDALSNSDVPGRVRFRLTVYLWEVATELRRVFKALELIR</sequence>
<evidence type="ECO:0000313" key="1">
    <source>
        <dbReference type="EMBL" id="TRW17738.1"/>
    </source>
</evidence>
<evidence type="ECO:0000313" key="2">
    <source>
        <dbReference type="Proteomes" id="UP000317894"/>
    </source>
</evidence>
<reference evidence="1 2" key="1">
    <citation type="submission" date="2019-07" db="EMBL/GenBank/DDBJ databases">
        <title>Novel species isolated from glacier.</title>
        <authorList>
            <person name="Liu Q."/>
            <person name="Xin Y.-H."/>
        </authorList>
    </citation>
    <scope>NUCLEOTIDE SEQUENCE [LARGE SCALE GENOMIC DNA]</scope>
    <source>
        <strain evidence="1 2">LB1R16</strain>
    </source>
</reference>
<proteinExistence type="predicted"/>
<comment type="caution">
    <text evidence="1">The sequence shown here is derived from an EMBL/GenBank/DDBJ whole genome shotgun (WGS) entry which is preliminary data.</text>
</comment>
<protein>
    <submittedName>
        <fullName evidence="1">Uncharacterized protein</fullName>
    </submittedName>
</protein>
<dbReference type="InterPro" id="IPR027417">
    <property type="entry name" value="P-loop_NTPase"/>
</dbReference>
<keyword evidence="2" id="KW-1185">Reference proteome</keyword>
<dbReference type="AlphaFoldDB" id="A0A552UHN8"/>
<dbReference type="RefSeq" id="WP_144236430.1">
    <property type="nucleotide sequence ID" value="NZ_VJWA01000001.1"/>
</dbReference>